<dbReference type="Pfam" id="PF03773">
    <property type="entry name" value="ArsP_1"/>
    <property type="match status" value="1"/>
</dbReference>
<accession>A0A7K1KQ15</accession>
<comment type="caution">
    <text evidence="8">The sequence shown here is derived from an EMBL/GenBank/DDBJ whole genome shotgun (WGS) entry which is preliminary data.</text>
</comment>
<feature type="transmembrane region" description="Helical" evidence="7">
    <location>
        <begin position="110"/>
        <end position="128"/>
    </location>
</feature>
<evidence type="ECO:0000256" key="5">
    <source>
        <dbReference type="ARBA" id="ARBA00022989"/>
    </source>
</evidence>
<gene>
    <name evidence="8" type="ORF">GKC30_10080</name>
</gene>
<evidence type="ECO:0000256" key="2">
    <source>
        <dbReference type="ARBA" id="ARBA00006386"/>
    </source>
</evidence>
<feature type="transmembrane region" description="Helical" evidence="7">
    <location>
        <begin position="285"/>
        <end position="306"/>
    </location>
</feature>
<keyword evidence="5 7" id="KW-1133">Transmembrane helix</keyword>
<reference evidence="8 9" key="1">
    <citation type="submission" date="2019-11" db="EMBL/GenBank/DDBJ databases">
        <title>Pseudodesulfovibrio alkaliphilus, sp. nov., an alkaliphilic sulfate-reducing bacteria from mud volcano of Taman peninsula, Russia.</title>
        <authorList>
            <person name="Frolova A."/>
            <person name="Merkel A.Y."/>
            <person name="Slobodkin A.I."/>
        </authorList>
    </citation>
    <scope>NUCLEOTIDE SEQUENCE [LARGE SCALE GENOMIC DNA]</scope>
    <source>
        <strain evidence="8 9">F-1</strain>
    </source>
</reference>
<protein>
    <submittedName>
        <fullName evidence="8">Permease</fullName>
    </submittedName>
</protein>
<sequence>MTTAATAIVLEAAPFLLLGSLIGALIEVLVPERTLLRLIPRSGTGQVAVGVFAGMLLPTCECGIVPVVRRLLLKNVPPRVAIPYMLAAPVVNPVVIASTLFAFQGDMSVVGLRLLLVIIPAAALGFALGDASPRTVLRQQPIDLKRFDEAEAAHLPEHDHAHGCGCGCGHAVSGPFARTRAVLFHTAAEFVSMGRFLVFGAVVAAGFKAFLPPAVLEFFIGSPMMAVGGLMLLAIALSICSEADAFVAASFASFPMAAKVAFMAIGPMVDLKLIPLFLTVFTRRVAVALMVVPTVTVFVMGVLLAWGGW</sequence>
<keyword evidence="6 7" id="KW-0472">Membrane</keyword>
<feature type="transmembrane region" description="Helical" evidence="7">
    <location>
        <begin position="245"/>
        <end position="265"/>
    </location>
</feature>
<keyword evidence="3" id="KW-1003">Cell membrane</keyword>
<dbReference type="GO" id="GO:0005886">
    <property type="term" value="C:plasma membrane"/>
    <property type="evidence" value="ECO:0007669"/>
    <property type="project" value="UniProtKB-SubCell"/>
</dbReference>
<organism evidence="8 9">
    <name type="scientific">Pseudodesulfovibrio alkaliphilus</name>
    <dbReference type="NCBI Taxonomy" id="2661613"/>
    <lineage>
        <taxon>Bacteria</taxon>
        <taxon>Pseudomonadati</taxon>
        <taxon>Thermodesulfobacteriota</taxon>
        <taxon>Desulfovibrionia</taxon>
        <taxon>Desulfovibrionales</taxon>
        <taxon>Desulfovibrionaceae</taxon>
    </lineage>
</organism>
<dbReference type="PANTHER" id="PTHR34184:SF4">
    <property type="entry name" value="UPF0718 PROTEIN YCGR"/>
    <property type="match status" value="1"/>
</dbReference>
<feature type="transmembrane region" description="Helical" evidence="7">
    <location>
        <begin position="6"/>
        <end position="26"/>
    </location>
</feature>
<dbReference type="InterPro" id="IPR052923">
    <property type="entry name" value="UPF0718"/>
</dbReference>
<feature type="transmembrane region" description="Helical" evidence="7">
    <location>
        <begin position="218"/>
        <end position="239"/>
    </location>
</feature>
<feature type="transmembrane region" description="Helical" evidence="7">
    <location>
        <begin position="47"/>
        <end position="68"/>
    </location>
</feature>
<evidence type="ECO:0000256" key="4">
    <source>
        <dbReference type="ARBA" id="ARBA00022692"/>
    </source>
</evidence>
<name>A0A7K1KQ15_9BACT</name>
<evidence type="ECO:0000256" key="1">
    <source>
        <dbReference type="ARBA" id="ARBA00004651"/>
    </source>
</evidence>
<evidence type="ECO:0000313" key="9">
    <source>
        <dbReference type="Proteomes" id="UP000461162"/>
    </source>
</evidence>
<evidence type="ECO:0000313" key="8">
    <source>
        <dbReference type="EMBL" id="MUM77982.1"/>
    </source>
</evidence>
<dbReference type="PANTHER" id="PTHR34184">
    <property type="entry name" value="UPF0718 PROTEIN YCGR"/>
    <property type="match status" value="1"/>
</dbReference>
<keyword evidence="9" id="KW-1185">Reference proteome</keyword>
<evidence type="ECO:0000256" key="3">
    <source>
        <dbReference type="ARBA" id="ARBA00022475"/>
    </source>
</evidence>
<evidence type="ECO:0000256" key="7">
    <source>
        <dbReference type="SAM" id="Phobius"/>
    </source>
</evidence>
<keyword evidence="4 7" id="KW-0812">Transmembrane</keyword>
<dbReference type="EMBL" id="WODC01000006">
    <property type="protein sequence ID" value="MUM77982.1"/>
    <property type="molecule type" value="Genomic_DNA"/>
</dbReference>
<dbReference type="InterPro" id="IPR005524">
    <property type="entry name" value="DUF318"/>
</dbReference>
<proteinExistence type="inferred from homology"/>
<comment type="similarity">
    <text evidence="2">Belongs to the UPF0718 family.</text>
</comment>
<evidence type="ECO:0000256" key="6">
    <source>
        <dbReference type="ARBA" id="ARBA00023136"/>
    </source>
</evidence>
<feature type="transmembrane region" description="Helical" evidence="7">
    <location>
        <begin position="80"/>
        <end position="103"/>
    </location>
</feature>
<dbReference type="AlphaFoldDB" id="A0A7K1KQ15"/>
<comment type="subcellular location">
    <subcellularLocation>
        <location evidence="1">Cell membrane</location>
        <topology evidence="1">Multi-pass membrane protein</topology>
    </subcellularLocation>
</comment>
<dbReference type="Proteomes" id="UP000461162">
    <property type="component" value="Unassembled WGS sequence"/>
</dbReference>